<reference evidence="2 3" key="1">
    <citation type="submission" date="2021-07" db="EMBL/GenBank/DDBJ databases">
        <title>Paenibacillus radiodurans sp. nov., isolated from the southeastern edge of Tengger Desert.</title>
        <authorList>
            <person name="Zhang G."/>
        </authorList>
    </citation>
    <scope>NUCLEOTIDE SEQUENCE [LARGE SCALE GENOMIC DNA]</scope>
    <source>
        <strain evidence="2 3">CCM 7311</strain>
    </source>
</reference>
<dbReference type="Pfam" id="PF00903">
    <property type="entry name" value="Glyoxalase"/>
    <property type="match status" value="1"/>
</dbReference>
<dbReference type="InterPro" id="IPR037523">
    <property type="entry name" value="VOC_core"/>
</dbReference>
<protein>
    <submittedName>
        <fullName evidence="2">VOC family protein</fullName>
    </submittedName>
</protein>
<organism evidence="2 3">
    <name type="scientific">Paenibacillus sepulcri</name>
    <dbReference type="NCBI Taxonomy" id="359917"/>
    <lineage>
        <taxon>Bacteria</taxon>
        <taxon>Bacillati</taxon>
        <taxon>Bacillota</taxon>
        <taxon>Bacilli</taxon>
        <taxon>Bacillales</taxon>
        <taxon>Paenibacillaceae</taxon>
        <taxon>Paenibacillus</taxon>
    </lineage>
</organism>
<dbReference type="RefSeq" id="WP_210040810.1">
    <property type="nucleotide sequence ID" value="NZ_JBHLVU010000021.1"/>
</dbReference>
<dbReference type="EMBL" id="JAHZIK010000706">
    <property type="protein sequence ID" value="MBW7456942.1"/>
    <property type="molecule type" value="Genomic_DNA"/>
</dbReference>
<keyword evidence="3" id="KW-1185">Reference proteome</keyword>
<gene>
    <name evidence="2" type="ORF">K0U00_23170</name>
</gene>
<name>A0ABS7C7T2_9BACL</name>
<proteinExistence type="predicted"/>
<dbReference type="InterPro" id="IPR029068">
    <property type="entry name" value="Glyas_Bleomycin-R_OHBP_Dase"/>
</dbReference>
<feature type="domain" description="VOC" evidence="1">
    <location>
        <begin position="2"/>
        <end position="126"/>
    </location>
</feature>
<dbReference type="PROSITE" id="PS51819">
    <property type="entry name" value="VOC"/>
    <property type="match status" value="1"/>
</dbReference>
<evidence type="ECO:0000313" key="2">
    <source>
        <dbReference type="EMBL" id="MBW7456942.1"/>
    </source>
</evidence>
<dbReference type="InterPro" id="IPR050383">
    <property type="entry name" value="GlyoxalaseI/FosfomycinResist"/>
</dbReference>
<evidence type="ECO:0000313" key="3">
    <source>
        <dbReference type="Proteomes" id="UP001519887"/>
    </source>
</evidence>
<comment type="caution">
    <text evidence="2">The sequence shown here is derived from an EMBL/GenBank/DDBJ whole genome shotgun (WGS) entry which is preliminary data.</text>
</comment>
<dbReference type="Proteomes" id="UP001519887">
    <property type="component" value="Unassembled WGS sequence"/>
</dbReference>
<dbReference type="SUPFAM" id="SSF54593">
    <property type="entry name" value="Glyoxalase/Bleomycin resistance protein/Dihydroxybiphenyl dioxygenase"/>
    <property type="match status" value="1"/>
</dbReference>
<sequence>MKVSHVRLLVPNVRECFLFYRDIIGLEVLHGNEDTPYAEFRTGDINIALEPRMGSEPVKDMRRPHEFSAHDQVAIIFRVDDVDAVYDQLKSRDVEIVKEPHDTPEWGHRVAYFRDPGGNLIELNGGI</sequence>
<dbReference type="CDD" id="cd07264">
    <property type="entry name" value="VOC_like"/>
    <property type="match status" value="1"/>
</dbReference>
<dbReference type="PANTHER" id="PTHR21366:SF22">
    <property type="entry name" value="VOC DOMAIN-CONTAINING PROTEIN"/>
    <property type="match status" value="1"/>
</dbReference>
<dbReference type="Gene3D" id="3.10.180.10">
    <property type="entry name" value="2,3-Dihydroxybiphenyl 1,2-Dioxygenase, domain 1"/>
    <property type="match status" value="1"/>
</dbReference>
<evidence type="ECO:0000259" key="1">
    <source>
        <dbReference type="PROSITE" id="PS51819"/>
    </source>
</evidence>
<dbReference type="InterPro" id="IPR004360">
    <property type="entry name" value="Glyas_Fos-R_dOase_dom"/>
</dbReference>
<dbReference type="PANTHER" id="PTHR21366">
    <property type="entry name" value="GLYOXALASE FAMILY PROTEIN"/>
    <property type="match status" value="1"/>
</dbReference>
<accession>A0ABS7C7T2</accession>